<accession>A0A1M5Z5Z0</accession>
<dbReference type="InterPro" id="IPR045361">
    <property type="entry name" value="CIS_tube_prot_N"/>
</dbReference>
<evidence type="ECO:0000259" key="1">
    <source>
        <dbReference type="Pfam" id="PF19266"/>
    </source>
</evidence>
<proteinExistence type="predicted"/>
<feature type="domain" description="Contractile injection system tube protein N-terminal" evidence="1">
    <location>
        <begin position="12"/>
        <end position="172"/>
    </location>
</feature>
<reference evidence="2 3" key="1">
    <citation type="submission" date="2016-11" db="EMBL/GenBank/DDBJ databases">
        <authorList>
            <person name="Jaros S."/>
            <person name="Januszkiewicz K."/>
            <person name="Wedrychowicz H."/>
        </authorList>
    </citation>
    <scope>NUCLEOTIDE SEQUENCE [LARGE SCALE GENOMIC DNA]</scope>
    <source>
        <strain evidence="2 3">CECT 7868</strain>
    </source>
</reference>
<dbReference type="Pfam" id="PF19266">
    <property type="entry name" value="CIS_tube"/>
    <property type="match status" value="1"/>
</dbReference>
<dbReference type="OrthoDB" id="9815939at2"/>
<sequence>MMYYIDPTVPMVHIAAYKKVDGGSGDLVGSIHVPYQKSSLVVDYQNCIHPEITATGSGSVTHFSHSEPSCLKLTLLLDNTIITTPEDLLTPDRIDNTIKTLIGLSHTIAGSEHRPHFIRVIPMMMPLDSNPTGGFGGFLSDMTIKNEIIDSFGNRIKASVDLTVTECHSLETANKLTNRSSPDLTHELQMVDGDHLVNRVQRIYGSGEYVHAVAESNQLNSIRELTPGQWIRFPPLDR</sequence>
<organism evidence="2 3">
    <name type="scientific">Vibrio aerogenes CECT 7868</name>
    <dbReference type="NCBI Taxonomy" id="1216006"/>
    <lineage>
        <taxon>Bacteria</taxon>
        <taxon>Pseudomonadati</taxon>
        <taxon>Pseudomonadota</taxon>
        <taxon>Gammaproteobacteria</taxon>
        <taxon>Vibrionales</taxon>
        <taxon>Vibrionaceae</taxon>
        <taxon>Vibrio</taxon>
    </lineage>
</organism>
<dbReference type="STRING" id="1216006.VA7868_02336"/>
<keyword evidence="3" id="KW-1185">Reference proteome</keyword>
<evidence type="ECO:0000313" key="2">
    <source>
        <dbReference type="EMBL" id="SHI19695.1"/>
    </source>
</evidence>
<dbReference type="EMBL" id="FQXZ01000023">
    <property type="protein sequence ID" value="SHI19695.1"/>
    <property type="molecule type" value="Genomic_DNA"/>
</dbReference>
<gene>
    <name evidence="2" type="ORF">VA7868_02336</name>
</gene>
<name>A0A1M5Z5Z0_9VIBR</name>
<protein>
    <recommendedName>
        <fullName evidence="1">Contractile injection system tube protein N-terminal domain-containing protein</fullName>
    </recommendedName>
</protein>
<evidence type="ECO:0000313" key="3">
    <source>
        <dbReference type="Proteomes" id="UP000184608"/>
    </source>
</evidence>
<dbReference type="AlphaFoldDB" id="A0A1M5Z5Z0"/>
<dbReference type="Proteomes" id="UP000184608">
    <property type="component" value="Unassembled WGS sequence"/>
</dbReference>
<dbReference type="RefSeq" id="WP_073604006.1">
    <property type="nucleotide sequence ID" value="NZ_FQXZ01000023.1"/>
</dbReference>